<keyword evidence="3" id="KW-0472">Membrane</keyword>
<dbReference type="InterPro" id="IPR036291">
    <property type="entry name" value="NAD(P)-bd_dom_sf"/>
</dbReference>
<sequence>MPFTYKTVLIIGATSGIGAGMADKLVSEGSKVIAVGRRQDRLDSFVQKHGSSKAATIRFDVTDNEGMDAFVHKVVTEHVDLDCVFLNSGVQSPTRLSRAAEFDLAKFHEEMNVNFTSLVNLMMKFLPHLQAKTIPTGLIITGTHLAIVPAATLAAYSASKAALTSFVDCLREQNRHKPTKIVEIYPPPVQSEAFHSFVFFFVFCLISFSFL</sequence>
<comment type="similarity">
    <text evidence="1">Belongs to the short-chain dehydrogenases/reductases (SDR) family.</text>
</comment>
<evidence type="ECO:0000256" key="2">
    <source>
        <dbReference type="ARBA" id="ARBA00023002"/>
    </source>
</evidence>
<dbReference type="PANTHER" id="PTHR43669">
    <property type="entry name" value="5-KETO-D-GLUCONATE 5-REDUCTASE"/>
    <property type="match status" value="1"/>
</dbReference>
<proteinExistence type="inferred from homology"/>
<evidence type="ECO:0000256" key="3">
    <source>
        <dbReference type="SAM" id="Phobius"/>
    </source>
</evidence>
<keyword evidence="2" id="KW-0560">Oxidoreductase</keyword>
<gene>
    <name evidence="4" type="ORF">ColSpa_03179</name>
</gene>
<keyword evidence="3" id="KW-0812">Transmembrane</keyword>
<protein>
    <submittedName>
        <fullName evidence="4">Oxidoreductase DltE</fullName>
    </submittedName>
</protein>
<dbReference type="PANTHER" id="PTHR43669:SF15">
    <property type="entry name" value="OXIDOREDUCTASE, SHORT-CHAIN DEHYDROGENASE_REDUCTASE FAMILY (AFU_ORTHOLOGUE AFUA_1G01330)"/>
    <property type="match status" value="1"/>
</dbReference>
<accession>A0AA37P027</accession>
<dbReference type="EMBL" id="BQXU01000006">
    <property type="protein sequence ID" value="GKT42998.1"/>
    <property type="molecule type" value="Genomic_DNA"/>
</dbReference>
<dbReference type="Gene3D" id="3.40.50.720">
    <property type="entry name" value="NAD(P)-binding Rossmann-like Domain"/>
    <property type="match status" value="1"/>
</dbReference>
<dbReference type="Pfam" id="PF00106">
    <property type="entry name" value="adh_short"/>
    <property type="match status" value="1"/>
</dbReference>
<keyword evidence="3" id="KW-1133">Transmembrane helix</keyword>
<dbReference type="PRINTS" id="PR00081">
    <property type="entry name" value="GDHRDH"/>
</dbReference>
<dbReference type="Proteomes" id="UP001055115">
    <property type="component" value="Unassembled WGS sequence"/>
</dbReference>
<feature type="transmembrane region" description="Helical" evidence="3">
    <location>
        <begin position="193"/>
        <end position="210"/>
    </location>
</feature>
<dbReference type="RefSeq" id="XP_049125348.1">
    <property type="nucleotide sequence ID" value="XM_049269391.1"/>
</dbReference>
<dbReference type="SUPFAM" id="SSF51735">
    <property type="entry name" value="NAD(P)-binding Rossmann-fold domains"/>
    <property type="match status" value="1"/>
</dbReference>
<keyword evidence="5" id="KW-1185">Reference proteome</keyword>
<evidence type="ECO:0000313" key="5">
    <source>
        <dbReference type="Proteomes" id="UP001055115"/>
    </source>
</evidence>
<dbReference type="GeneID" id="73323981"/>
<evidence type="ECO:0000313" key="4">
    <source>
        <dbReference type="EMBL" id="GKT42998.1"/>
    </source>
</evidence>
<comment type="caution">
    <text evidence="4">The sequence shown here is derived from an EMBL/GenBank/DDBJ whole genome shotgun (WGS) entry which is preliminary data.</text>
</comment>
<name>A0AA37P027_9PEZI</name>
<dbReference type="GO" id="GO:0016491">
    <property type="term" value="F:oxidoreductase activity"/>
    <property type="evidence" value="ECO:0007669"/>
    <property type="project" value="UniProtKB-KW"/>
</dbReference>
<organism evidence="4 5">
    <name type="scientific">Colletotrichum spaethianum</name>
    <dbReference type="NCBI Taxonomy" id="700344"/>
    <lineage>
        <taxon>Eukaryota</taxon>
        <taxon>Fungi</taxon>
        <taxon>Dikarya</taxon>
        <taxon>Ascomycota</taxon>
        <taxon>Pezizomycotina</taxon>
        <taxon>Sordariomycetes</taxon>
        <taxon>Hypocreomycetidae</taxon>
        <taxon>Glomerellales</taxon>
        <taxon>Glomerellaceae</taxon>
        <taxon>Colletotrichum</taxon>
        <taxon>Colletotrichum spaethianum species complex</taxon>
    </lineage>
</organism>
<evidence type="ECO:0000256" key="1">
    <source>
        <dbReference type="ARBA" id="ARBA00006484"/>
    </source>
</evidence>
<dbReference type="InterPro" id="IPR002347">
    <property type="entry name" value="SDR_fam"/>
</dbReference>
<dbReference type="AlphaFoldDB" id="A0AA37P027"/>
<reference evidence="4 5" key="1">
    <citation type="submission" date="2022-03" db="EMBL/GenBank/DDBJ databases">
        <title>Genome data of Colletotrichum spp.</title>
        <authorList>
            <person name="Utami Y.D."/>
            <person name="Hiruma K."/>
        </authorList>
    </citation>
    <scope>NUCLEOTIDE SEQUENCE [LARGE SCALE GENOMIC DNA]</scope>
    <source>
        <strain evidence="4 5">MAFF 239500</strain>
    </source>
</reference>